<dbReference type="InterPro" id="IPR011660">
    <property type="entry name" value="VapB-like"/>
</dbReference>
<reference evidence="1" key="1">
    <citation type="journal article" date="2014" name="Front. Microbiol.">
        <title>High frequency of phylogenetically diverse reductive dehalogenase-homologous genes in deep subseafloor sedimentary metagenomes.</title>
        <authorList>
            <person name="Kawai M."/>
            <person name="Futagami T."/>
            <person name="Toyoda A."/>
            <person name="Takaki Y."/>
            <person name="Nishi S."/>
            <person name="Hori S."/>
            <person name="Arai W."/>
            <person name="Tsubouchi T."/>
            <person name="Morono Y."/>
            <person name="Uchiyama I."/>
            <person name="Ito T."/>
            <person name="Fujiyama A."/>
            <person name="Inagaki F."/>
            <person name="Takami H."/>
        </authorList>
    </citation>
    <scope>NUCLEOTIDE SEQUENCE</scope>
    <source>
        <strain evidence="1">Expedition CK06-06</strain>
    </source>
</reference>
<sequence>MALSIKNPEAEKLVREVTRITGESKTKAIILALSERLERVRGRRTVPDTFEVIMEVSRRCSSLPDLDTRTPEEILGYEDTGVFG</sequence>
<comment type="caution">
    <text evidence="1">The sequence shown here is derived from an EMBL/GenBank/DDBJ whole genome shotgun (WGS) entry which is preliminary data.</text>
</comment>
<organism evidence="1">
    <name type="scientific">marine sediment metagenome</name>
    <dbReference type="NCBI Taxonomy" id="412755"/>
    <lineage>
        <taxon>unclassified sequences</taxon>
        <taxon>metagenomes</taxon>
        <taxon>ecological metagenomes</taxon>
    </lineage>
</organism>
<dbReference type="AlphaFoldDB" id="X1IET0"/>
<dbReference type="EMBL" id="BARU01042010">
    <property type="protein sequence ID" value="GAH80212.1"/>
    <property type="molecule type" value="Genomic_DNA"/>
</dbReference>
<name>X1IET0_9ZZZZ</name>
<dbReference type="Pfam" id="PF07704">
    <property type="entry name" value="PSK_trans_fac"/>
    <property type="match status" value="1"/>
</dbReference>
<evidence type="ECO:0008006" key="2">
    <source>
        <dbReference type="Google" id="ProtNLM"/>
    </source>
</evidence>
<gene>
    <name evidence="1" type="ORF">S03H2_64635</name>
</gene>
<protein>
    <recommendedName>
        <fullName evidence="2">PSK operon transcription factor</fullName>
    </recommendedName>
</protein>
<evidence type="ECO:0000313" key="1">
    <source>
        <dbReference type="EMBL" id="GAH80212.1"/>
    </source>
</evidence>
<accession>X1IET0</accession>
<proteinExistence type="predicted"/>